<dbReference type="InterPro" id="IPR001127">
    <property type="entry name" value="PTS_EIIA_1_perm"/>
</dbReference>
<dbReference type="GO" id="GO:0005737">
    <property type="term" value="C:cytoplasm"/>
    <property type="evidence" value="ECO:0007669"/>
    <property type="project" value="UniProtKB-SubCell"/>
</dbReference>
<gene>
    <name evidence="8" type="primary">crr</name>
    <name evidence="8" type="ORF">CI610_02542</name>
</gene>
<evidence type="ECO:0000256" key="6">
    <source>
        <dbReference type="ARBA" id="ARBA00022777"/>
    </source>
</evidence>
<evidence type="ECO:0000313" key="8">
    <source>
        <dbReference type="EMBL" id="PJE78517.1"/>
    </source>
</evidence>
<name>A0A2H9T5M5_9ZZZZ</name>
<organism evidence="8">
    <name type="scientific">invertebrate metagenome</name>
    <dbReference type="NCBI Taxonomy" id="1711999"/>
    <lineage>
        <taxon>unclassified sequences</taxon>
        <taxon>metagenomes</taxon>
        <taxon>organismal metagenomes</taxon>
    </lineage>
</organism>
<dbReference type="EC" id="2.7.1.199" evidence="8"/>
<dbReference type="NCBIfam" id="NF006962">
    <property type="entry name" value="PRK09439.1"/>
    <property type="match status" value="1"/>
</dbReference>
<dbReference type="GO" id="GO:0016301">
    <property type="term" value="F:kinase activity"/>
    <property type="evidence" value="ECO:0007669"/>
    <property type="project" value="UniProtKB-KW"/>
</dbReference>
<protein>
    <submittedName>
        <fullName evidence="8">PTS system glucose-specific EIIA component</fullName>
        <ecNumber evidence="8">2.7.1.199</ecNumber>
    </submittedName>
</protein>
<keyword evidence="3" id="KW-0762">Sugar transport</keyword>
<dbReference type="InterPro" id="IPR050890">
    <property type="entry name" value="PTS_EIIA_component"/>
</dbReference>
<dbReference type="PANTHER" id="PTHR45008">
    <property type="entry name" value="PTS SYSTEM GLUCOSE-SPECIFIC EIIA COMPONENT"/>
    <property type="match status" value="1"/>
</dbReference>
<evidence type="ECO:0000256" key="4">
    <source>
        <dbReference type="ARBA" id="ARBA00022679"/>
    </source>
</evidence>
<dbReference type="Gene3D" id="2.70.70.10">
    <property type="entry name" value="Glucose Permease (Domain IIA)"/>
    <property type="match status" value="1"/>
</dbReference>
<dbReference type="PROSITE" id="PS00371">
    <property type="entry name" value="PTS_EIIA_TYPE_1_HIS"/>
    <property type="match status" value="1"/>
</dbReference>
<dbReference type="PROSITE" id="PS51093">
    <property type="entry name" value="PTS_EIIA_TYPE_1"/>
    <property type="match status" value="1"/>
</dbReference>
<evidence type="ECO:0000256" key="3">
    <source>
        <dbReference type="ARBA" id="ARBA00022597"/>
    </source>
</evidence>
<comment type="caution">
    <text evidence="8">The sequence shown here is derived from an EMBL/GenBank/DDBJ whole genome shotgun (WGS) entry which is preliminary data.</text>
</comment>
<dbReference type="AlphaFoldDB" id="A0A2H9T5M5"/>
<evidence type="ECO:0000256" key="1">
    <source>
        <dbReference type="ARBA" id="ARBA00004496"/>
    </source>
</evidence>
<keyword evidence="4 8" id="KW-0808">Transferase</keyword>
<dbReference type="EMBL" id="NSIT01000166">
    <property type="protein sequence ID" value="PJE78517.1"/>
    <property type="molecule type" value="Genomic_DNA"/>
</dbReference>
<feature type="domain" description="PTS EIIA type-1" evidence="7">
    <location>
        <begin position="33"/>
        <end position="137"/>
    </location>
</feature>
<evidence type="ECO:0000256" key="2">
    <source>
        <dbReference type="ARBA" id="ARBA00022448"/>
    </source>
</evidence>
<dbReference type="SUPFAM" id="SSF51261">
    <property type="entry name" value="Duplicated hybrid motif"/>
    <property type="match status" value="1"/>
</dbReference>
<dbReference type="FunFam" id="2.70.70.10:FF:000001">
    <property type="entry name" value="PTS system glucose-specific IIA component"/>
    <property type="match status" value="1"/>
</dbReference>
<evidence type="ECO:0000259" key="7">
    <source>
        <dbReference type="PROSITE" id="PS51093"/>
    </source>
</evidence>
<keyword evidence="6" id="KW-0418">Kinase</keyword>
<keyword evidence="2" id="KW-0813">Transport</keyword>
<proteinExistence type="predicted"/>
<evidence type="ECO:0000256" key="5">
    <source>
        <dbReference type="ARBA" id="ARBA00022683"/>
    </source>
</evidence>
<dbReference type="GO" id="GO:0009401">
    <property type="term" value="P:phosphoenolpyruvate-dependent sugar phosphotransferase system"/>
    <property type="evidence" value="ECO:0007669"/>
    <property type="project" value="UniProtKB-KW"/>
</dbReference>
<comment type="subcellular location">
    <subcellularLocation>
        <location evidence="1">Cytoplasm</location>
    </subcellularLocation>
</comment>
<accession>A0A2H9T5M5</accession>
<reference evidence="8" key="1">
    <citation type="journal article" date="2017" name="Appl. Environ. Microbiol.">
        <title>Molecular characterization of an Endozoicomonas-like organism causing infection in king scallop Pecten maximus L.</title>
        <authorList>
            <person name="Cano I."/>
            <person name="van Aerle R."/>
            <person name="Ross S."/>
            <person name="Verner-Jeffreys D.W."/>
            <person name="Paley R.K."/>
            <person name="Rimmer G."/>
            <person name="Ryder D."/>
            <person name="Hooper P."/>
            <person name="Stone D."/>
            <person name="Feist S.W."/>
        </authorList>
    </citation>
    <scope>NUCLEOTIDE SEQUENCE</scope>
</reference>
<keyword evidence="5" id="KW-0598">Phosphotransferase system</keyword>
<sequence length="166" mass="17685">MGLFSAFRKSAPVKIQLMAPVSGDVIALEEVPDDVFAQKIVGDGLAINPTGDRMVAPCDGTIGKIFDTNHAFSMETADGVELFVHFGVDTVELKGEGFKRIATEGQSVKAGDAVISFDLKSLRKNAKSVLTPIIISNMDDVASLDKTEANTVEAGNDIVLTLQMKK</sequence>
<dbReference type="NCBIfam" id="TIGR00830">
    <property type="entry name" value="PTBA"/>
    <property type="match status" value="1"/>
</dbReference>
<dbReference type="PANTHER" id="PTHR45008:SF1">
    <property type="entry name" value="PTS SYSTEM GLUCOSE-SPECIFIC EIIA COMPONENT"/>
    <property type="match status" value="1"/>
</dbReference>
<dbReference type="InterPro" id="IPR011055">
    <property type="entry name" value="Dup_hybrid_motif"/>
</dbReference>
<dbReference type="Pfam" id="PF00358">
    <property type="entry name" value="PTS_EIIA_1"/>
    <property type="match status" value="1"/>
</dbReference>